<dbReference type="GO" id="GO:0009873">
    <property type="term" value="P:ethylene-activated signaling pathway"/>
    <property type="evidence" value="ECO:0007669"/>
    <property type="project" value="InterPro"/>
</dbReference>
<dbReference type="InterPro" id="IPR016177">
    <property type="entry name" value="DNA-bd_dom_sf"/>
</dbReference>
<keyword evidence="2" id="KW-0805">Transcription regulation</keyword>
<feature type="compositionally biased region" description="Low complexity" evidence="6">
    <location>
        <begin position="72"/>
        <end position="91"/>
    </location>
</feature>
<dbReference type="PRINTS" id="PR00367">
    <property type="entry name" value="ETHRSPELEMNT"/>
</dbReference>
<dbReference type="GO" id="GO:0005634">
    <property type="term" value="C:nucleus"/>
    <property type="evidence" value="ECO:0007669"/>
    <property type="project" value="UniProtKB-SubCell"/>
</dbReference>
<feature type="region of interest" description="Disordered" evidence="6">
    <location>
        <begin position="185"/>
        <end position="209"/>
    </location>
</feature>
<feature type="compositionally biased region" description="Basic residues" evidence="6">
    <location>
        <begin position="95"/>
        <end position="107"/>
    </location>
</feature>
<evidence type="ECO:0000313" key="9">
    <source>
        <dbReference type="Proteomes" id="UP001231189"/>
    </source>
</evidence>
<reference evidence="8" key="1">
    <citation type="submission" date="2023-07" db="EMBL/GenBank/DDBJ databases">
        <title>A chromosome-level genome assembly of Lolium multiflorum.</title>
        <authorList>
            <person name="Chen Y."/>
            <person name="Copetti D."/>
            <person name="Kolliker R."/>
            <person name="Studer B."/>
        </authorList>
    </citation>
    <scope>NUCLEOTIDE SEQUENCE</scope>
    <source>
        <strain evidence="8">02402/16</strain>
        <tissue evidence="8">Leaf</tissue>
    </source>
</reference>
<evidence type="ECO:0000313" key="8">
    <source>
        <dbReference type="EMBL" id="KAK1620079.1"/>
    </source>
</evidence>
<dbReference type="PROSITE" id="PS51032">
    <property type="entry name" value="AP2_ERF"/>
    <property type="match status" value="1"/>
</dbReference>
<dbReference type="FunFam" id="3.30.730.10:FF:000001">
    <property type="entry name" value="Ethylene-responsive transcription factor 2"/>
    <property type="match status" value="1"/>
</dbReference>
<dbReference type="CDD" id="cd00018">
    <property type="entry name" value="AP2"/>
    <property type="match status" value="1"/>
</dbReference>
<name>A0AAD8RH41_LOLMU</name>
<keyword evidence="9" id="KW-1185">Reference proteome</keyword>
<dbReference type="InterPro" id="IPR036955">
    <property type="entry name" value="AP2/ERF_dom_sf"/>
</dbReference>
<gene>
    <name evidence="8" type="ORF">QYE76_025596</name>
</gene>
<dbReference type="Gene3D" id="3.30.730.10">
    <property type="entry name" value="AP2/ERF domain"/>
    <property type="match status" value="1"/>
</dbReference>
<keyword evidence="3" id="KW-0238">DNA-binding</keyword>
<dbReference type="Pfam" id="PF00847">
    <property type="entry name" value="AP2"/>
    <property type="match status" value="1"/>
</dbReference>
<accession>A0AAD8RH41</accession>
<feature type="region of interest" description="Disordered" evidence="6">
    <location>
        <begin position="72"/>
        <end position="107"/>
    </location>
</feature>
<dbReference type="PANTHER" id="PTHR31190">
    <property type="entry name" value="DNA-BINDING DOMAIN"/>
    <property type="match status" value="1"/>
</dbReference>
<dbReference type="GO" id="GO:0003700">
    <property type="term" value="F:DNA-binding transcription factor activity"/>
    <property type="evidence" value="ECO:0007669"/>
    <property type="project" value="InterPro"/>
</dbReference>
<dbReference type="AlphaFoldDB" id="A0AAD8RH41"/>
<evidence type="ECO:0000256" key="1">
    <source>
        <dbReference type="ARBA" id="ARBA00004123"/>
    </source>
</evidence>
<evidence type="ECO:0000256" key="5">
    <source>
        <dbReference type="ARBA" id="ARBA00023242"/>
    </source>
</evidence>
<dbReference type="SMART" id="SM00380">
    <property type="entry name" value="AP2"/>
    <property type="match status" value="1"/>
</dbReference>
<dbReference type="InterPro" id="IPR044808">
    <property type="entry name" value="ERF_plant"/>
</dbReference>
<evidence type="ECO:0000256" key="6">
    <source>
        <dbReference type="SAM" id="MobiDB-lite"/>
    </source>
</evidence>
<evidence type="ECO:0000256" key="4">
    <source>
        <dbReference type="ARBA" id="ARBA00023163"/>
    </source>
</evidence>
<keyword evidence="5" id="KW-0539">Nucleus</keyword>
<proteinExistence type="predicted"/>
<organism evidence="8 9">
    <name type="scientific">Lolium multiflorum</name>
    <name type="common">Italian ryegrass</name>
    <name type="synonym">Lolium perenne subsp. multiflorum</name>
    <dbReference type="NCBI Taxonomy" id="4521"/>
    <lineage>
        <taxon>Eukaryota</taxon>
        <taxon>Viridiplantae</taxon>
        <taxon>Streptophyta</taxon>
        <taxon>Embryophyta</taxon>
        <taxon>Tracheophyta</taxon>
        <taxon>Spermatophyta</taxon>
        <taxon>Magnoliopsida</taxon>
        <taxon>Liliopsida</taxon>
        <taxon>Poales</taxon>
        <taxon>Poaceae</taxon>
        <taxon>BOP clade</taxon>
        <taxon>Pooideae</taxon>
        <taxon>Poodae</taxon>
        <taxon>Poeae</taxon>
        <taxon>Poeae Chloroplast Group 2 (Poeae type)</taxon>
        <taxon>Loliodinae</taxon>
        <taxon>Loliinae</taxon>
        <taxon>Lolium</taxon>
    </lineage>
</organism>
<dbReference type="GO" id="GO:0003677">
    <property type="term" value="F:DNA binding"/>
    <property type="evidence" value="ECO:0007669"/>
    <property type="project" value="UniProtKB-KW"/>
</dbReference>
<dbReference type="SUPFAM" id="SSF54171">
    <property type="entry name" value="DNA-binding domain"/>
    <property type="match status" value="1"/>
</dbReference>
<evidence type="ECO:0000256" key="3">
    <source>
        <dbReference type="ARBA" id="ARBA00023125"/>
    </source>
</evidence>
<evidence type="ECO:0000259" key="7">
    <source>
        <dbReference type="PROSITE" id="PS51032"/>
    </source>
</evidence>
<protein>
    <recommendedName>
        <fullName evidence="7">AP2/ERF domain-containing protein</fullName>
    </recommendedName>
</protein>
<comment type="caution">
    <text evidence="8">The sequence shown here is derived from an EMBL/GenBank/DDBJ whole genome shotgun (WGS) entry which is preliminary data.</text>
</comment>
<sequence length="231" mass="24859">MVPRLESEFQLPNSELENSIFLRALISVVSGDTAAAVPTLHQKPSTPPFAVPAAPACARCGANGCLGCESAETTASSSEGDESSAASFVKDGGVRKRRARKGGKFRGVRQRPWGKWAAEIRDPHRAVRKWLGTFDTAADAARAYDVAALEFRGHRAKLNFPIAAASSTASASSWAAAQPQHLWDSHRENCGSNASSPAHVPRLPEHGRPVAREQDIWDGLHEIMMMDGCTF</sequence>
<feature type="domain" description="AP2/ERF" evidence="7">
    <location>
        <begin position="104"/>
        <end position="161"/>
    </location>
</feature>
<dbReference type="EMBL" id="JAUUTY010000006">
    <property type="protein sequence ID" value="KAK1620079.1"/>
    <property type="molecule type" value="Genomic_DNA"/>
</dbReference>
<comment type="subcellular location">
    <subcellularLocation>
        <location evidence="1">Nucleus</location>
    </subcellularLocation>
</comment>
<dbReference type="InterPro" id="IPR001471">
    <property type="entry name" value="AP2/ERF_dom"/>
</dbReference>
<dbReference type="Proteomes" id="UP001231189">
    <property type="component" value="Unassembled WGS sequence"/>
</dbReference>
<keyword evidence="4" id="KW-0804">Transcription</keyword>
<dbReference type="PANTHER" id="PTHR31190:SF416">
    <property type="entry name" value="AP2_ERF DOMAIN-CONTAINING PROTEIN"/>
    <property type="match status" value="1"/>
</dbReference>
<evidence type="ECO:0000256" key="2">
    <source>
        <dbReference type="ARBA" id="ARBA00023015"/>
    </source>
</evidence>